<evidence type="ECO:0000256" key="1">
    <source>
        <dbReference type="SAM" id="MobiDB-lite"/>
    </source>
</evidence>
<sequence>MRPRLIHRRLQPSPTQLGIEPAPWAHALVRPHAGVDSLAPALLLPSLSRPSASACSRQPELRLVATWCPPPSSPPLSLRLRLRMRTPSLPLPAQRSTTTWLGPSLIDHDD</sequence>
<evidence type="ECO:0000313" key="3">
    <source>
        <dbReference type="Proteomes" id="UP000027222"/>
    </source>
</evidence>
<organism evidence="2 3">
    <name type="scientific">Galerina marginata (strain CBS 339.88)</name>
    <dbReference type="NCBI Taxonomy" id="685588"/>
    <lineage>
        <taxon>Eukaryota</taxon>
        <taxon>Fungi</taxon>
        <taxon>Dikarya</taxon>
        <taxon>Basidiomycota</taxon>
        <taxon>Agaricomycotina</taxon>
        <taxon>Agaricomycetes</taxon>
        <taxon>Agaricomycetidae</taxon>
        <taxon>Agaricales</taxon>
        <taxon>Agaricineae</taxon>
        <taxon>Strophariaceae</taxon>
        <taxon>Galerina</taxon>
    </lineage>
</organism>
<name>A0A067SHZ8_GALM3</name>
<dbReference type="EMBL" id="KL142401">
    <property type="protein sequence ID" value="KDR69642.1"/>
    <property type="molecule type" value="Genomic_DNA"/>
</dbReference>
<evidence type="ECO:0000313" key="2">
    <source>
        <dbReference type="EMBL" id="KDR69642.1"/>
    </source>
</evidence>
<dbReference type="AlphaFoldDB" id="A0A067SHZ8"/>
<feature type="region of interest" description="Disordered" evidence="1">
    <location>
        <begin position="89"/>
        <end position="110"/>
    </location>
</feature>
<keyword evidence="3" id="KW-1185">Reference proteome</keyword>
<dbReference type="HOGENOM" id="CLU_2171264_0_0_1"/>
<accession>A0A067SHZ8</accession>
<protein>
    <submittedName>
        <fullName evidence="2">Uncharacterized protein</fullName>
    </submittedName>
</protein>
<proteinExistence type="predicted"/>
<reference evidence="3" key="1">
    <citation type="journal article" date="2014" name="Proc. Natl. Acad. Sci. U.S.A.">
        <title>Extensive sampling of basidiomycete genomes demonstrates inadequacy of the white-rot/brown-rot paradigm for wood decay fungi.</title>
        <authorList>
            <person name="Riley R."/>
            <person name="Salamov A.A."/>
            <person name="Brown D.W."/>
            <person name="Nagy L.G."/>
            <person name="Floudas D."/>
            <person name="Held B.W."/>
            <person name="Levasseur A."/>
            <person name="Lombard V."/>
            <person name="Morin E."/>
            <person name="Otillar R."/>
            <person name="Lindquist E.A."/>
            <person name="Sun H."/>
            <person name="LaButti K.M."/>
            <person name="Schmutz J."/>
            <person name="Jabbour D."/>
            <person name="Luo H."/>
            <person name="Baker S.E."/>
            <person name="Pisabarro A.G."/>
            <person name="Walton J.D."/>
            <person name="Blanchette R.A."/>
            <person name="Henrissat B."/>
            <person name="Martin F."/>
            <person name="Cullen D."/>
            <person name="Hibbett D.S."/>
            <person name="Grigoriev I.V."/>
        </authorList>
    </citation>
    <scope>NUCLEOTIDE SEQUENCE [LARGE SCALE GENOMIC DNA]</scope>
    <source>
        <strain evidence="3">CBS 339.88</strain>
    </source>
</reference>
<dbReference type="Proteomes" id="UP000027222">
    <property type="component" value="Unassembled WGS sequence"/>
</dbReference>
<gene>
    <name evidence="2" type="ORF">GALMADRAFT_917798</name>
</gene>